<reference evidence="1 2" key="1">
    <citation type="journal article" date="2016" name="J. Hazard. Mater.">
        <title>A newly isolated Pseudomonas putida S-1 strain for batch-mode-propanethiol degradation and continuous treatment of propanethiol-containing waste gas.</title>
        <authorList>
            <person name="Chen D.Z."/>
            <person name="Sun Y.M."/>
            <person name="Han L.M."/>
            <person name="Chen J."/>
            <person name="Ye J.X."/>
            <person name="Chen J.M."/>
        </authorList>
    </citation>
    <scope>NUCLEOTIDE SEQUENCE [LARGE SCALE GENOMIC DNA]</scope>
    <source>
        <strain evidence="1 2">S-1</strain>
    </source>
</reference>
<dbReference type="RefSeq" id="WP_213606531.1">
    <property type="nucleotide sequence ID" value="NZ_CP074676.1"/>
</dbReference>
<evidence type="ECO:0000313" key="1">
    <source>
        <dbReference type="EMBL" id="QVL18812.1"/>
    </source>
</evidence>
<proteinExistence type="predicted"/>
<evidence type="ECO:0000313" key="2">
    <source>
        <dbReference type="Proteomes" id="UP000678154"/>
    </source>
</evidence>
<sequence length="101" mass="11216">MYAHFYPIGAAAGEQISAVRLLNTEYRDHTCQCCVRADAHVHELGGEPFLRFVRFGHCSLFVWKIHLACGDVAACDADGYLNIAENSVDIVIAMDVHTYDV</sequence>
<keyword evidence="2" id="KW-1185">Reference proteome</keyword>
<protein>
    <submittedName>
        <fullName evidence="1">Uncharacterized protein</fullName>
    </submittedName>
</protein>
<organism evidence="1 2">
    <name type="scientific">Pseudomonas qingdaonensis</name>
    <dbReference type="NCBI Taxonomy" id="2056231"/>
    <lineage>
        <taxon>Bacteria</taxon>
        <taxon>Pseudomonadati</taxon>
        <taxon>Pseudomonadota</taxon>
        <taxon>Gammaproteobacteria</taxon>
        <taxon>Pseudomonadales</taxon>
        <taxon>Pseudomonadaceae</taxon>
        <taxon>Pseudomonas</taxon>
    </lineage>
</organism>
<accession>A0ABX8DRE4</accession>
<dbReference type="GeneID" id="87483796"/>
<name>A0ABX8DRE4_9PSED</name>
<gene>
    <name evidence="1" type="ORF">KH389_26195</name>
</gene>
<dbReference type="Proteomes" id="UP000678154">
    <property type="component" value="Chromosome"/>
</dbReference>
<dbReference type="EMBL" id="CP074676">
    <property type="protein sequence ID" value="QVL18812.1"/>
    <property type="molecule type" value="Genomic_DNA"/>
</dbReference>